<dbReference type="RefSeq" id="WP_285520806.1">
    <property type="nucleotide sequence ID" value="NZ_JASNGB010000004.1"/>
</dbReference>
<accession>A0ABT7JCK2</accession>
<dbReference type="Proteomes" id="UP001302059">
    <property type="component" value="Unassembled WGS sequence"/>
</dbReference>
<evidence type="ECO:0000256" key="1">
    <source>
        <dbReference type="SAM" id="SignalP"/>
    </source>
</evidence>
<evidence type="ECO:0000313" key="2">
    <source>
        <dbReference type="EMBL" id="MDL2342778.1"/>
    </source>
</evidence>
<feature type="chain" id="PRO_5046390805" description="DUF4382 domain-containing protein" evidence="1">
    <location>
        <begin position="23"/>
        <end position="186"/>
    </location>
</feature>
<reference evidence="2 3" key="1">
    <citation type="submission" date="2023-05" db="EMBL/GenBank/DDBJ databases">
        <authorList>
            <person name="Gao F."/>
        </authorList>
    </citation>
    <scope>NUCLEOTIDE SEQUENCE [LARGE SCALE GENOMIC DNA]</scope>
    <source>
        <strain evidence="2 3">MIMF12</strain>
    </source>
</reference>
<name>A0ABT7JCK2_9DEIO</name>
<gene>
    <name evidence="2" type="ORF">QOL99_01310</name>
</gene>
<evidence type="ECO:0008006" key="4">
    <source>
        <dbReference type="Google" id="ProtNLM"/>
    </source>
</evidence>
<keyword evidence="3" id="KW-1185">Reference proteome</keyword>
<dbReference type="EMBL" id="JASNGB010000004">
    <property type="protein sequence ID" value="MDL2342778.1"/>
    <property type="molecule type" value="Genomic_DNA"/>
</dbReference>
<dbReference type="PROSITE" id="PS51257">
    <property type="entry name" value="PROKAR_LIPOPROTEIN"/>
    <property type="match status" value="1"/>
</dbReference>
<sequence>MKKMLLGAVGLSAVLASCGVGGAPDGSGNGSVSQVRTEYRLASGQFVACDNVNNASATTQVSVYFRVAGSVQTVDVGLRGNTDPQYDNNYTARVTGQQLAAIGNGSYRLTFTANPATGLLPQSIIVTPTQGKVKIVTANERAGSFHAALTVNTGSSNYSFNSSLIPNGNVDVYANCTVVSTTNDNV</sequence>
<organism evidence="2 3">
    <name type="scientific">Deinococcus rhizophilus</name>
    <dbReference type="NCBI Taxonomy" id="3049544"/>
    <lineage>
        <taxon>Bacteria</taxon>
        <taxon>Thermotogati</taxon>
        <taxon>Deinococcota</taxon>
        <taxon>Deinococci</taxon>
        <taxon>Deinococcales</taxon>
        <taxon>Deinococcaceae</taxon>
        <taxon>Deinococcus</taxon>
    </lineage>
</organism>
<keyword evidence="1" id="KW-0732">Signal</keyword>
<comment type="caution">
    <text evidence="2">The sequence shown here is derived from an EMBL/GenBank/DDBJ whole genome shotgun (WGS) entry which is preliminary data.</text>
</comment>
<evidence type="ECO:0000313" key="3">
    <source>
        <dbReference type="Proteomes" id="UP001302059"/>
    </source>
</evidence>
<feature type="signal peptide" evidence="1">
    <location>
        <begin position="1"/>
        <end position="22"/>
    </location>
</feature>
<proteinExistence type="predicted"/>
<protein>
    <recommendedName>
        <fullName evidence="4">DUF4382 domain-containing protein</fullName>
    </recommendedName>
</protein>